<reference evidence="5 6" key="1">
    <citation type="submission" date="2017-08" db="EMBL/GenBank/DDBJ databases">
        <title>Acidophilic green algal genome provides insights into adaptation to an acidic environment.</title>
        <authorList>
            <person name="Hirooka S."/>
            <person name="Hirose Y."/>
            <person name="Kanesaki Y."/>
            <person name="Higuchi S."/>
            <person name="Fujiwara T."/>
            <person name="Onuma R."/>
            <person name="Era A."/>
            <person name="Ohbayashi R."/>
            <person name="Uzuka A."/>
            <person name="Nozaki H."/>
            <person name="Yoshikawa H."/>
            <person name="Miyagishima S.Y."/>
        </authorList>
    </citation>
    <scope>NUCLEOTIDE SEQUENCE [LARGE SCALE GENOMIC DNA]</scope>
    <source>
        <strain evidence="5 6">NIES-2499</strain>
    </source>
</reference>
<dbReference type="STRING" id="1157962.A0A250X1D0"/>
<feature type="region of interest" description="Disordered" evidence="3">
    <location>
        <begin position="953"/>
        <end position="978"/>
    </location>
</feature>
<dbReference type="Proteomes" id="UP000232323">
    <property type="component" value="Unassembled WGS sequence"/>
</dbReference>
<dbReference type="SUPFAM" id="SSF50978">
    <property type="entry name" value="WD40 repeat-like"/>
    <property type="match status" value="1"/>
</dbReference>
<dbReference type="Gene3D" id="2.130.10.10">
    <property type="entry name" value="YVTN repeat-like/Quinoprotein amine dehydrogenase"/>
    <property type="match status" value="2"/>
</dbReference>
<feature type="domain" description="BEACH" evidence="4">
    <location>
        <begin position="1"/>
        <end position="168"/>
    </location>
</feature>
<dbReference type="InterPro" id="IPR015943">
    <property type="entry name" value="WD40/YVTN_repeat-like_dom_sf"/>
</dbReference>
<feature type="compositionally biased region" description="Polar residues" evidence="3">
    <location>
        <begin position="1894"/>
        <end position="1927"/>
    </location>
</feature>
<accession>A0A250X1D0</accession>
<dbReference type="SMART" id="SM00320">
    <property type="entry name" value="WD40"/>
    <property type="match status" value="5"/>
</dbReference>
<feature type="region of interest" description="Disordered" evidence="3">
    <location>
        <begin position="2159"/>
        <end position="2200"/>
    </location>
</feature>
<dbReference type="SUPFAM" id="SSF81837">
    <property type="entry name" value="BEACH domain"/>
    <property type="match status" value="1"/>
</dbReference>
<feature type="region of interest" description="Disordered" evidence="3">
    <location>
        <begin position="2007"/>
        <end position="2037"/>
    </location>
</feature>
<feature type="compositionally biased region" description="Polar residues" evidence="3">
    <location>
        <begin position="1343"/>
        <end position="1392"/>
    </location>
</feature>
<feature type="compositionally biased region" description="Low complexity" evidence="3">
    <location>
        <begin position="2016"/>
        <end position="2037"/>
    </location>
</feature>
<feature type="region of interest" description="Disordered" evidence="3">
    <location>
        <begin position="1867"/>
        <end position="1927"/>
    </location>
</feature>
<organism evidence="5 6">
    <name type="scientific">Chlamydomonas eustigma</name>
    <dbReference type="NCBI Taxonomy" id="1157962"/>
    <lineage>
        <taxon>Eukaryota</taxon>
        <taxon>Viridiplantae</taxon>
        <taxon>Chlorophyta</taxon>
        <taxon>core chlorophytes</taxon>
        <taxon>Chlorophyceae</taxon>
        <taxon>CS clade</taxon>
        <taxon>Chlamydomonadales</taxon>
        <taxon>Chlamydomonadaceae</taxon>
        <taxon>Chlamydomonas</taxon>
    </lineage>
</organism>
<dbReference type="EMBL" id="BEGY01000019">
    <property type="protein sequence ID" value="GAX76692.1"/>
    <property type="molecule type" value="Genomic_DNA"/>
</dbReference>
<dbReference type="PANTHER" id="PTHR44662">
    <property type="entry name" value="WD REPEAT-CONTAINING PROTEIN 81"/>
    <property type="match status" value="1"/>
</dbReference>
<dbReference type="InterPro" id="IPR036322">
    <property type="entry name" value="WD40_repeat_dom_sf"/>
</dbReference>
<evidence type="ECO:0000259" key="4">
    <source>
        <dbReference type="PROSITE" id="PS50197"/>
    </source>
</evidence>
<protein>
    <recommendedName>
        <fullName evidence="4">BEACH domain-containing protein</fullName>
    </recommendedName>
</protein>
<keyword evidence="1" id="KW-0853">WD repeat</keyword>
<feature type="compositionally biased region" description="Polar residues" evidence="3">
    <location>
        <begin position="953"/>
        <end position="964"/>
    </location>
</feature>
<proteinExistence type="predicted"/>
<gene>
    <name evidence="5" type="ORF">CEUSTIGMA_g4138.t1</name>
</gene>
<dbReference type="OrthoDB" id="550956at2759"/>
<dbReference type="InterPro" id="IPR052651">
    <property type="entry name" value="WDR81"/>
</dbReference>
<evidence type="ECO:0000256" key="3">
    <source>
        <dbReference type="SAM" id="MobiDB-lite"/>
    </source>
</evidence>
<feature type="compositionally biased region" description="Polar residues" evidence="3">
    <location>
        <begin position="688"/>
        <end position="706"/>
    </location>
</feature>
<keyword evidence="6" id="KW-1185">Reference proteome</keyword>
<evidence type="ECO:0000256" key="1">
    <source>
        <dbReference type="ARBA" id="ARBA00022574"/>
    </source>
</evidence>
<feature type="region of interest" description="Disordered" evidence="3">
    <location>
        <begin position="232"/>
        <end position="256"/>
    </location>
</feature>
<keyword evidence="2" id="KW-0677">Repeat</keyword>
<evidence type="ECO:0000256" key="2">
    <source>
        <dbReference type="ARBA" id="ARBA00022737"/>
    </source>
</evidence>
<dbReference type="Gene3D" id="1.10.1540.10">
    <property type="entry name" value="BEACH domain"/>
    <property type="match status" value="1"/>
</dbReference>
<dbReference type="SMART" id="SM01026">
    <property type="entry name" value="Beach"/>
    <property type="match status" value="1"/>
</dbReference>
<evidence type="ECO:0000313" key="6">
    <source>
        <dbReference type="Proteomes" id="UP000232323"/>
    </source>
</evidence>
<dbReference type="PROSITE" id="PS50197">
    <property type="entry name" value="BEACH"/>
    <property type="match status" value="1"/>
</dbReference>
<feature type="region of interest" description="Disordered" evidence="3">
    <location>
        <begin position="454"/>
        <end position="474"/>
    </location>
</feature>
<feature type="compositionally biased region" description="Low complexity" evidence="3">
    <location>
        <begin position="1401"/>
        <end position="1412"/>
    </location>
</feature>
<dbReference type="InterPro" id="IPR001680">
    <property type="entry name" value="WD40_rpt"/>
</dbReference>
<dbReference type="Pfam" id="PF02138">
    <property type="entry name" value="Beach"/>
    <property type="match status" value="1"/>
</dbReference>
<dbReference type="InterPro" id="IPR036372">
    <property type="entry name" value="BEACH_dom_sf"/>
</dbReference>
<dbReference type="InterPro" id="IPR000409">
    <property type="entry name" value="BEACH_dom"/>
</dbReference>
<feature type="compositionally biased region" description="Low complexity" evidence="3">
    <location>
        <begin position="2162"/>
        <end position="2172"/>
    </location>
</feature>
<feature type="region of interest" description="Disordered" evidence="3">
    <location>
        <begin position="1343"/>
        <end position="1418"/>
    </location>
</feature>
<dbReference type="PROSITE" id="PS00678">
    <property type="entry name" value="WD_REPEATS_1"/>
    <property type="match status" value="1"/>
</dbReference>
<dbReference type="PANTHER" id="PTHR44662:SF1">
    <property type="entry name" value="WD REPEAT-CONTAINING PROTEIN 81"/>
    <property type="match status" value="1"/>
</dbReference>
<name>A0A250X1D0_9CHLO</name>
<comment type="caution">
    <text evidence="5">The sequence shown here is derived from an EMBL/GenBank/DDBJ whole genome shotgun (WGS) entry which is preliminary data.</text>
</comment>
<feature type="compositionally biased region" description="Polar residues" evidence="3">
    <location>
        <begin position="461"/>
        <end position="474"/>
    </location>
</feature>
<dbReference type="InterPro" id="IPR019775">
    <property type="entry name" value="WD40_repeat_CS"/>
</dbReference>
<sequence>MLNHDGLKGLYFGLHVYWLLTKCVRPIFEPKEYPSSVSDMYLASPDECIPELYCCPEVFRSQHPDLPDLGVPAWAKDPEQFIAVHRSALESECVSARLHCWINLMFGSCLEGEEAAASMNVHLSRSISAANLTAAQSADPGASGLPLGHLTPRDRGMYQLFTHPHPQRASLRASSLLQEAALTVARVMELPSKGSEKSAYLIEPPEKTLLSSSQFGSSPGSHLLGLQVSASLGRGLNPQNPTHQIPDLNPDKVTPSKSSFDISWVTDLETFEMAAGCQLHALVSERRLASKASCPGFPFPWPTDSAAPAEEAQLVVSHAKERMGFIPPDTALAPMQACTPPSLSPGRQLRAMATPATLQSVNAAGLQSLGQHDAECTSSSSSSNVFAASSSPSAAISDKATASKLDFSARASLLVEDIEAFAALSLTVLTLGTDCREVGCQRQDTLPDEAKSAFTKDTKGAETSQRPNPCVGSSLSPLRQTGLNGYQAFRWEAGRGTDFQQAKGSDLSPSELRFVRKCRALSRQLQQDSLKGSSSGTPFRCNTSACACGSSTSALAILDKLLRDCFFPPEVHAAYNFLSAAIYSTPMDGTLPQLCRAKEARVQGPNDGGFRVQGPNDGGSSPNDISLGFVVERLRTYMEGSGEGEWNTLKKGASLGLALVIPHLVALLQDAVHELLCMPQQVRGLSGESRSTPSSIEADQACTSEASPEKKASKMSSDVGFIVHTLLIHSSWKHCSCLIVPLICTVLAPLPDIQPVGMTSEPFRARSYQKGNGMDFVEASRQHLQRTILQPKLQIQLLRRLGLRTYCKCVLPCLLGFVVRAEQAAARGVAQGAVSESCCSSMLPEALTVMAPKPGSQVEGCVQWAAQALTQVAAKLPFPCLLKNVLSPLLAAEPSIEGAALTLSDCKLTDGHPCPAALLGVCRVIGPALTARHVLPAALNRFLVPAQRNQQLLPGPIKSNSPANQRAGVPLKQQGGSKASQPLKVSTALLEHLVGLDLLPQDLIPRLFLHGHAVPENIHCEFIPHQANQNSALQLPGSISRASLGDAALPVFRVEAAASALAIANTAYDATSTGEGTGSDIPPQELRQGTSSGMPLLQALFHKPEAFLLQHEVLDKAVKVLLCAFERVVGSENLVVVVFPHLKHLFTLASPDLAADTAAAVARGAYRFNYDVCRSVQSAAGLQNADGRGEHLNDSQNPETLGFWSLVSSVYRCLCTASGLTTVRSLLTSWRYIEEQLAVRKLLGVSLRGGTLILNAGNLGETSLVDQQAVVRSLSWERGADERELVQARAEVERRQRQMRALLSTNLFMHGVGWSAPSHLEDEPGSLPSVTYLSAAAAVHRTSVTASSSSENNTLSRVRQAPSSANLPSSSKYGEVQDATNLPDTSQVQGGSSPRLKVIDSTGSTGSGLESGRITTPLRNLSTTDTTLSADWLQAAALASTPHVEGSSVLGADERCGGSSCLSGPSLIPAASNFPVASTSMQPAAVARSSAMLTLTSPVPSALELADRSHISTQESEDKEVDAGHVMSVDIIKRTTGEAAALGGTSFRRVQRSKSSGSIAESVASSSMSLIPPPCNILRSNVNATLASGGETRWGSVRSLLSGWAWVPPLRQQEGTRAAAAGQEAGLNLRLAEGRGQPEQWNFQAKVVVSWPAHRGPVRAAAISMNERLLLTSGRLTAAAAATAGRSMHQHVVCCWDLEGLSPVIYYTGHRSPVVSLLFLQPCQSNTAGSGGSGGQQVASLDASGKIHIWSSSSGRPCWEFIPPVIQLKGRAAAAAGPVVSPRQQAATPLSAAQEASAGGARHLYARGIGKLSTQQQQRQEVRGWHNLGGLPTSAQLIASQALTIARHQTSDVLPAFPGLLPHRFPSTSSSSSSAGWHWHEHKGSPARDGGTASGSILQSGSREISSGTASGTILQSGSREISNRTTMTRNQQQSLEAVSSIRAISSSLSSFLQSSTTYSTYSSICMAADPAGCLWAGTSDGRLMLLDCNKGVVLSEWTLVTYKDDEKRGKQITKQQQQQQGAAAAGGPEGGLSSASASRTVSSQYSGSSILFIYDPLPNQDLAALDGSSSSSSSGLLAIARPSWVATGCRDGNLCIVDRHSGTIMACWQAHVGAVTSINALSLGLLITSGADCKLKVWDLMRPVSLLAANHQQPLHSSMRSAAAAAAAASSRNRGPPNSGGVKSRQQQHDPSVPVPDSFAPHLILMPASSANQSVLVPPAQSANQSVLVPSAQSANQSVLVPPAQSANQSVLVPPAQSANQSVLIPPAQSANQSVLVPPAQSANQSVLVPPAQSVHQSVPGIGTTATTTSTQEAWNALHDREAENTISFQSVDSATSVRGMRPTVVPIMMDWGVTSRQRATVSPTCGQYGNSGTPPSKSSISRTSVEAIEAAATSQDPLQLATPTLVLEQAASGVAGPHPMQSLTVHEGAVLMSCGSSIGFLGPLPTRPSYYNLSPSSSSRVPPFPSYSLPAHLSPFSSSSALPHLPKLLFTKVWLPSGAAAAAGGGSPQPSTAPVTAALALLPCCQLLVLGCEDGTIHICR</sequence>
<feature type="region of interest" description="Disordered" evidence="3">
    <location>
        <begin position="684"/>
        <end position="711"/>
    </location>
</feature>
<evidence type="ECO:0000313" key="5">
    <source>
        <dbReference type="EMBL" id="GAX76692.1"/>
    </source>
</evidence>